<dbReference type="GO" id="GO:0005216">
    <property type="term" value="F:monoatomic ion channel activity"/>
    <property type="evidence" value="ECO:0007669"/>
    <property type="project" value="InterPro"/>
</dbReference>
<dbReference type="Gene3D" id="1.10.287.70">
    <property type="match status" value="1"/>
</dbReference>
<evidence type="ECO:0000256" key="12">
    <source>
        <dbReference type="PROSITE-ProRule" id="PRU00023"/>
    </source>
</evidence>
<keyword evidence="10" id="KW-0325">Glycoprotein</keyword>
<evidence type="ECO:0000313" key="15">
    <source>
        <dbReference type="EMBL" id="ODM98734.1"/>
    </source>
</evidence>
<evidence type="ECO:0000256" key="13">
    <source>
        <dbReference type="SAM" id="Phobius"/>
    </source>
</evidence>
<dbReference type="InterPro" id="IPR052076">
    <property type="entry name" value="TRP_cation_channel"/>
</dbReference>
<evidence type="ECO:0000256" key="8">
    <source>
        <dbReference type="ARBA" id="ARBA00023065"/>
    </source>
</evidence>
<dbReference type="PANTHER" id="PTHR47143">
    <property type="entry name" value="TRANSIENT RECEPTOR POTENTIAL CATION CHANNEL PROTEIN PAINLESS"/>
    <property type="match status" value="1"/>
</dbReference>
<keyword evidence="7 12" id="KW-0040">ANK repeat</keyword>
<name>A0A1D2N0Z4_ORCCI</name>
<evidence type="ECO:0000256" key="1">
    <source>
        <dbReference type="ARBA" id="ARBA00004141"/>
    </source>
</evidence>
<keyword evidence="11" id="KW-0407">Ion channel</keyword>
<dbReference type="InterPro" id="IPR002110">
    <property type="entry name" value="Ankyrin_rpt"/>
</dbReference>
<dbReference type="GO" id="GO:0034703">
    <property type="term" value="C:cation channel complex"/>
    <property type="evidence" value="ECO:0007669"/>
    <property type="project" value="UniProtKB-ARBA"/>
</dbReference>
<dbReference type="SUPFAM" id="SSF48403">
    <property type="entry name" value="Ankyrin repeat"/>
    <property type="match status" value="1"/>
</dbReference>
<feature type="transmembrane region" description="Helical" evidence="13">
    <location>
        <begin position="576"/>
        <end position="594"/>
    </location>
</feature>
<dbReference type="STRING" id="48709.A0A1D2N0Z4"/>
<evidence type="ECO:0000256" key="3">
    <source>
        <dbReference type="ARBA" id="ARBA00022606"/>
    </source>
</evidence>
<sequence length="834" mass="94998">MGEENHVSVSIDNIEMEARKGVEVKSHQLLNDLSNLITWRSSGDSVDHFRKIEDFLSKHTPDIYEISEGGRNFLHLIAKEPLRDPTILELFGLSNGNIRQCLTEDQLKEFMTMKHGKQLRAPIHRAVEYGFLECVKQMLTFCPSLITLKDGEGNTPLHIAAICSSPEAIGCVEYLLAHAKRESLTDELIVNTRNEKEQTPIHTLCSLVPNNKNSGVTTKLELLLATQCSKNALGIKDIYGKTPLHLLCSHSKNPNLTDLVSILISRDCHNNYLNEKTSDDDRRSALHLACISELPEIVGILAQHNDVDVTVCDARNRMAIHYAAEKCMFIGKDLIPNIYSLKQVYKNTPEALEFLFDGSIRFDFEKSDERRIEFTTDMSIITALARPVLRGHQSVSEMKYLSYAKRWSEDTQEKLLLHPLTQCILFATWQRMSFFNIFWFLLSIIWLIAYSILIPYKYSDKEKTFPTSQVYAALFLAIFTVLYIVNELLEMKVSGLKNYFSKLLTRVNITHWLQILLTSIVIYNPICGSNPPSTIEKYCAAAGVAISYYLFWSNIGLIYLPLGIQVEYLHQALKKILKAVLCCVPLIIGFQRAFQQILSEHFNQKSIWAFTKVLVMMTGEFEYTSMFEENGDDNSTDTVHDSGNGITSKYSHLTFFNLIAFIVFLIIVPVAFYNLVTGLVVDKVKSLQNRIEVHQANNHIRLINYVQRTISRFNVFCCSPSYQHDEDGEIKFDQKKCWYIERNAQPSWIDQIRTLSLFSCNFGAGGSANSPFCGNSLPRKVQKQIFKISIYKLHPLLIKIYTILLFGSPNSTTTPMASLTNSRTWVKLTPAKLS</sequence>
<evidence type="ECO:0000256" key="4">
    <source>
        <dbReference type="ARBA" id="ARBA00022692"/>
    </source>
</evidence>
<dbReference type="EMBL" id="LJIJ01000330">
    <property type="protein sequence ID" value="ODM98734.1"/>
    <property type="molecule type" value="Genomic_DNA"/>
</dbReference>
<evidence type="ECO:0000313" key="16">
    <source>
        <dbReference type="Proteomes" id="UP000094527"/>
    </source>
</evidence>
<keyword evidence="6 13" id="KW-1133">Transmembrane helix</keyword>
<dbReference type="OrthoDB" id="432281at2759"/>
<dbReference type="Gene3D" id="1.25.40.20">
    <property type="entry name" value="Ankyrin repeat-containing domain"/>
    <property type="match status" value="2"/>
</dbReference>
<evidence type="ECO:0000256" key="7">
    <source>
        <dbReference type="ARBA" id="ARBA00023043"/>
    </source>
</evidence>
<keyword evidence="5" id="KW-0677">Repeat</keyword>
<evidence type="ECO:0000256" key="10">
    <source>
        <dbReference type="ARBA" id="ARBA00023180"/>
    </source>
</evidence>
<evidence type="ECO:0000256" key="11">
    <source>
        <dbReference type="ARBA" id="ARBA00023303"/>
    </source>
</evidence>
<dbReference type="Proteomes" id="UP000094527">
    <property type="component" value="Unassembled WGS sequence"/>
</dbReference>
<comment type="caution">
    <text evidence="15">The sequence shown here is derived from an EMBL/GenBank/DDBJ whole genome shotgun (WGS) entry which is preliminary data.</text>
</comment>
<dbReference type="InterPro" id="IPR005821">
    <property type="entry name" value="Ion_trans_dom"/>
</dbReference>
<protein>
    <submittedName>
        <fullName evidence="15">Transient receptor potential channel pyrexia</fullName>
    </submittedName>
</protein>
<evidence type="ECO:0000256" key="6">
    <source>
        <dbReference type="ARBA" id="ARBA00022989"/>
    </source>
</evidence>
<comment type="subcellular location">
    <subcellularLocation>
        <location evidence="1">Membrane</location>
        <topology evidence="1">Multi-pass membrane protein</topology>
    </subcellularLocation>
</comment>
<dbReference type="OMA" id="GESESAC"/>
<organism evidence="15 16">
    <name type="scientific">Orchesella cincta</name>
    <name type="common">Springtail</name>
    <name type="synonym">Podura cincta</name>
    <dbReference type="NCBI Taxonomy" id="48709"/>
    <lineage>
        <taxon>Eukaryota</taxon>
        <taxon>Metazoa</taxon>
        <taxon>Ecdysozoa</taxon>
        <taxon>Arthropoda</taxon>
        <taxon>Hexapoda</taxon>
        <taxon>Collembola</taxon>
        <taxon>Entomobryomorpha</taxon>
        <taxon>Entomobryoidea</taxon>
        <taxon>Orchesellidae</taxon>
        <taxon>Orchesellinae</taxon>
        <taxon>Orchesella</taxon>
    </lineage>
</organism>
<reference evidence="15 16" key="1">
    <citation type="journal article" date="2016" name="Genome Biol. Evol.">
        <title>Gene Family Evolution Reflects Adaptation to Soil Environmental Stressors in the Genome of the Collembolan Orchesella cincta.</title>
        <authorList>
            <person name="Faddeeva-Vakhrusheva A."/>
            <person name="Derks M.F."/>
            <person name="Anvar S.Y."/>
            <person name="Agamennone V."/>
            <person name="Suring W."/>
            <person name="Smit S."/>
            <person name="van Straalen N.M."/>
            <person name="Roelofs D."/>
        </authorList>
    </citation>
    <scope>NUCLEOTIDE SEQUENCE [LARGE SCALE GENOMIC DNA]</scope>
    <source>
        <tissue evidence="15">Mixed pool</tissue>
    </source>
</reference>
<keyword evidence="4 13" id="KW-0812">Transmembrane</keyword>
<feature type="domain" description="Ion transport" evidence="14">
    <location>
        <begin position="438"/>
        <end position="689"/>
    </location>
</feature>
<feature type="transmembrane region" description="Helical" evidence="13">
    <location>
        <begin position="546"/>
        <end position="564"/>
    </location>
</feature>
<dbReference type="InterPro" id="IPR036770">
    <property type="entry name" value="Ankyrin_rpt-contain_sf"/>
</dbReference>
<evidence type="ECO:0000256" key="5">
    <source>
        <dbReference type="ARBA" id="ARBA00022737"/>
    </source>
</evidence>
<dbReference type="PANTHER" id="PTHR47143:SF1">
    <property type="entry name" value="ION_TRANS DOMAIN-CONTAINING PROTEIN"/>
    <property type="match status" value="1"/>
</dbReference>
<evidence type="ECO:0000256" key="2">
    <source>
        <dbReference type="ARBA" id="ARBA00022448"/>
    </source>
</evidence>
<accession>A0A1D2N0Z4</accession>
<keyword evidence="16" id="KW-1185">Reference proteome</keyword>
<feature type="transmembrane region" description="Helical" evidence="13">
    <location>
        <begin position="470"/>
        <end position="489"/>
    </location>
</feature>
<feature type="transmembrane region" description="Helical" evidence="13">
    <location>
        <begin position="437"/>
        <end position="458"/>
    </location>
</feature>
<proteinExistence type="predicted"/>
<dbReference type="SMART" id="SM00248">
    <property type="entry name" value="ANK"/>
    <property type="match status" value="6"/>
</dbReference>
<feature type="non-terminal residue" evidence="15">
    <location>
        <position position="834"/>
    </location>
</feature>
<dbReference type="Pfam" id="PF12796">
    <property type="entry name" value="Ank_2"/>
    <property type="match status" value="1"/>
</dbReference>
<keyword evidence="3" id="KW-0716">Sensory transduction</keyword>
<keyword evidence="15" id="KW-0675">Receptor</keyword>
<keyword evidence="9 13" id="KW-0472">Membrane</keyword>
<feature type="transmembrane region" description="Helical" evidence="13">
    <location>
        <begin position="509"/>
        <end position="526"/>
    </location>
</feature>
<dbReference type="Pfam" id="PF00520">
    <property type="entry name" value="Ion_trans"/>
    <property type="match status" value="1"/>
</dbReference>
<dbReference type="PROSITE" id="PS50088">
    <property type="entry name" value="ANK_REPEAT"/>
    <property type="match status" value="1"/>
</dbReference>
<evidence type="ECO:0000259" key="14">
    <source>
        <dbReference type="Pfam" id="PF00520"/>
    </source>
</evidence>
<keyword evidence="2" id="KW-0813">Transport</keyword>
<gene>
    <name evidence="15" type="ORF">Ocin01_07960</name>
</gene>
<feature type="transmembrane region" description="Helical" evidence="13">
    <location>
        <begin position="658"/>
        <end position="681"/>
    </location>
</feature>
<feature type="repeat" description="ANK" evidence="12">
    <location>
        <begin position="152"/>
        <end position="187"/>
    </location>
</feature>
<evidence type="ECO:0000256" key="9">
    <source>
        <dbReference type="ARBA" id="ARBA00023136"/>
    </source>
</evidence>
<keyword evidence="8" id="KW-0406">Ion transport</keyword>
<dbReference type="AlphaFoldDB" id="A0A1D2N0Z4"/>